<dbReference type="Proteomes" id="UP000309997">
    <property type="component" value="Unassembled WGS sequence"/>
</dbReference>
<organism evidence="1 2">
    <name type="scientific">Populus alba</name>
    <name type="common">White poplar</name>
    <dbReference type="NCBI Taxonomy" id="43335"/>
    <lineage>
        <taxon>Eukaryota</taxon>
        <taxon>Viridiplantae</taxon>
        <taxon>Streptophyta</taxon>
        <taxon>Embryophyta</taxon>
        <taxon>Tracheophyta</taxon>
        <taxon>Spermatophyta</taxon>
        <taxon>Magnoliopsida</taxon>
        <taxon>eudicotyledons</taxon>
        <taxon>Gunneridae</taxon>
        <taxon>Pentapetalae</taxon>
        <taxon>rosids</taxon>
        <taxon>fabids</taxon>
        <taxon>Malpighiales</taxon>
        <taxon>Salicaceae</taxon>
        <taxon>Saliceae</taxon>
        <taxon>Populus</taxon>
    </lineage>
</organism>
<dbReference type="EMBL" id="RCHU02000014">
    <property type="protein sequence ID" value="KAL3573144.1"/>
    <property type="molecule type" value="Genomic_DNA"/>
</dbReference>
<proteinExistence type="predicted"/>
<comment type="caution">
    <text evidence="1">The sequence shown here is derived from an EMBL/GenBank/DDBJ whole genome shotgun (WGS) entry which is preliminary data.</text>
</comment>
<keyword evidence="2" id="KW-1185">Reference proteome</keyword>
<protein>
    <submittedName>
        <fullName evidence="1">Uncharacterized protein</fullName>
    </submittedName>
</protein>
<evidence type="ECO:0000313" key="1">
    <source>
        <dbReference type="EMBL" id="KAL3573144.1"/>
    </source>
</evidence>
<gene>
    <name evidence="1" type="ORF">D5086_027048</name>
</gene>
<reference evidence="1 2" key="1">
    <citation type="journal article" date="2024" name="Plant Biotechnol. J.">
        <title>Genome and CRISPR/Cas9 system of a widespread forest tree (Populus alba) in the world.</title>
        <authorList>
            <person name="Liu Y.J."/>
            <person name="Jiang P.F."/>
            <person name="Han X.M."/>
            <person name="Li X.Y."/>
            <person name="Wang H.M."/>
            <person name="Wang Y.J."/>
            <person name="Wang X.X."/>
            <person name="Zeng Q.Y."/>
        </authorList>
    </citation>
    <scope>NUCLEOTIDE SEQUENCE [LARGE SCALE GENOMIC DNA]</scope>
    <source>
        <strain evidence="2">cv. PAL-ZL1</strain>
    </source>
</reference>
<sequence>MGEGGDDVCGVGLRRPPVQFDPVSSSQASPPRTRVVFVDFATPSYGARVSSKCRNRVMHKNRSSAPSSPILTPSDNKADSSNGSRSGTLASTRRVGSSPSDSYQVSNPNLGLSHGSPLHPTSKKGVRAYVGVWPRASILGSSPTYVFGCTLRSVVLVPA</sequence>
<name>A0ACC4B538_POPAL</name>
<evidence type="ECO:0000313" key="2">
    <source>
        <dbReference type="Proteomes" id="UP000309997"/>
    </source>
</evidence>
<accession>A0ACC4B538</accession>